<organism evidence="3 4">
    <name type="scientific">Phytophthora rubi</name>
    <dbReference type="NCBI Taxonomy" id="129364"/>
    <lineage>
        <taxon>Eukaryota</taxon>
        <taxon>Sar</taxon>
        <taxon>Stramenopiles</taxon>
        <taxon>Oomycota</taxon>
        <taxon>Peronosporomycetes</taxon>
        <taxon>Peronosporales</taxon>
        <taxon>Peronosporaceae</taxon>
        <taxon>Phytophthora</taxon>
    </lineage>
</organism>
<reference evidence="3 4" key="1">
    <citation type="submission" date="2018-08" db="EMBL/GenBank/DDBJ databases">
        <title>Genomic investigation of the strawberry pathogen Phytophthora fragariae indicates pathogenicity is determined by transcriptional variation in three key races.</title>
        <authorList>
            <person name="Adams T.M."/>
            <person name="Armitage A.D."/>
            <person name="Sobczyk M.K."/>
            <person name="Bates H.J."/>
            <person name="Dunwell J.M."/>
            <person name="Nellist C.F."/>
            <person name="Harrison R.J."/>
        </authorList>
    </citation>
    <scope>NUCLEOTIDE SEQUENCE [LARGE SCALE GENOMIC DNA]</scope>
    <source>
        <strain evidence="3 4">SCRP333</strain>
    </source>
</reference>
<dbReference type="PANTHER" id="PTHR40866:SF1">
    <property type="entry name" value="BED-TYPE DOMAIN-CONTAINING PROTEIN"/>
    <property type="match status" value="1"/>
</dbReference>
<dbReference type="AlphaFoldDB" id="A0A6A4DS27"/>
<dbReference type="Pfam" id="PF05699">
    <property type="entry name" value="Dimer_Tnp_hAT"/>
    <property type="match status" value="1"/>
</dbReference>
<keyword evidence="4" id="KW-1185">Reference proteome</keyword>
<gene>
    <name evidence="3" type="ORF">PR003_g20278</name>
</gene>
<evidence type="ECO:0000313" key="3">
    <source>
        <dbReference type="EMBL" id="KAE9310391.1"/>
    </source>
</evidence>
<dbReference type="SUPFAM" id="SSF53098">
    <property type="entry name" value="Ribonuclease H-like"/>
    <property type="match status" value="1"/>
</dbReference>
<name>A0A6A4DS27_9STRA</name>
<proteinExistence type="predicted"/>
<evidence type="ECO:0000259" key="2">
    <source>
        <dbReference type="Pfam" id="PF05699"/>
    </source>
</evidence>
<feature type="compositionally biased region" description="Polar residues" evidence="1">
    <location>
        <begin position="145"/>
        <end position="163"/>
    </location>
</feature>
<dbReference type="PANTHER" id="PTHR40866">
    <property type="entry name" value="BED-TYPE DOMAIN-CONTAINING PROTEIN"/>
    <property type="match status" value="1"/>
</dbReference>
<feature type="region of interest" description="Disordered" evidence="1">
    <location>
        <begin position="78"/>
        <end position="178"/>
    </location>
</feature>
<feature type="compositionally biased region" description="Low complexity" evidence="1">
    <location>
        <begin position="84"/>
        <end position="119"/>
    </location>
</feature>
<protein>
    <recommendedName>
        <fullName evidence="2">HAT C-terminal dimerisation domain-containing protein</fullName>
    </recommendedName>
</protein>
<dbReference type="GO" id="GO:0046983">
    <property type="term" value="F:protein dimerization activity"/>
    <property type="evidence" value="ECO:0007669"/>
    <property type="project" value="InterPro"/>
</dbReference>
<evidence type="ECO:0000256" key="1">
    <source>
        <dbReference type="SAM" id="MobiDB-lite"/>
    </source>
</evidence>
<dbReference type="Proteomes" id="UP000434957">
    <property type="component" value="Unassembled WGS sequence"/>
</dbReference>
<feature type="domain" description="HAT C-terminal dimerisation" evidence="2">
    <location>
        <begin position="16"/>
        <end position="59"/>
    </location>
</feature>
<accession>A0A6A4DS27</accession>
<dbReference type="InterPro" id="IPR008906">
    <property type="entry name" value="HATC_C_dom"/>
</dbReference>
<feature type="non-terminal residue" evidence="3">
    <location>
        <position position="1"/>
    </location>
</feature>
<dbReference type="EMBL" id="QXFT01001786">
    <property type="protein sequence ID" value="KAE9310391.1"/>
    <property type="molecule type" value="Genomic_DNA"/>
</dbReference>
<sequence>AAFKKKKAPKRSHYVDVAYVPPTSNECERFFSAAKLVLSDVRKSLSPAKLEMLMCLQYNRELWDVNTVEQYCILGCPAATPGPTTSSGDDYSDESTGSSDDGSDSAQQSPTPAPTTTKSDSPKQPPTPAPTTSGDGAINPKHPPTFSSPTQSDSPKQSDSPVQNAGGAKGCKRRLRSN</sequence>
<comment type="caution">
    <text evidence="3">The sequence shown here is derived from an EMBL/GenBank/DDBJ whole genome shotgun (WGS) entry which is preliminary data.</text>
</comment>
<evidence type="ECO:0000313" key="4">
    <source>
        <dbReference type="Proteomes" id="UP000434957"/>
    </source>
</evidence>
<dbReference type="InterPro" id="IPR012337">
    <property type="entry name" value="RNaseH-like_sf"/>
</dbReference>